<comment type="caution">
    <text evidence="2">The sequence shown here is derived from an EMBL/GenBank/DDBJ whole genome shotgun (WGS) entry which is preliminary data.</text>
</comment>
<dbReference type="eggNOG" id="COG4929">
    <property type="taxonomic scope" value="Bacteria"/>
</dbReference>
<sequence>MSDKAVSGGSRRSLLKAGIVVLQALVLIGIALSFYAVGWFGKDIRVRTVPVDPRDLLYGDYVTLGYDISRLDPSLWKDTARKPEKGQPVYVVLKPGTDGIAQPVAAYGSKPAVQEGEVVMKGRIDNSWREEILVKYGVEKYYVPEGTGKSLEDKASRLIVHMKVAPWGQAKIEGLEERS</sequence>
<gene>
    <name evidence="2" type="ORF">ET33_20515</name>
</gene>
<dbReference type="InterPro" id="IPR025833">
    <property type="entry name" value="GDYXXLXY"/>
</dbReference>
<evidence type="ECO:0008006" key="4">
    <source>
        <dbReference type="Google" id="ProtNLM"/>
    </source>
</evidence>
<evidence type="ECO:0000313" key="3">
    <source>
        <dbReference type="Proteomes" id="UP000028123"/>
    </source>
</evidence>
<keyword evidence="1" id="KW-1133">Transmembrane helix</keyword>
<keyword evidence="1" id="KW-0472">Membrane</keyword>
<dbReference type="OrthoDB" id="4868247at2"/>
<evidence type="ECO:0000256" key="1">
    <source>
        <dbReference type="SAM" id="Phobius"/>
    </source>
</evidence>
<dbReference type="AlphaFoldDB" id="A0A081NX02"/>
<keyword evidence="1" id="KW-0812">Transmembrane</keyword>
<proteinExistence type="predicted"/>
<dbReference type="RefSeq" id="WP_051775722.1">
    <property type="nucleotide sequence ID" value="NZ_FYEP01000013.1"/>
</dbReference>
<dbReference type="Pfam" id="PF14345">
    <property type="entry name" value="GDYXXLXY"/>
    <property type="match status" value="1"/>
</dbReference>
<organism evidence="2 3">
    <name type="scientific">Paenibacillus tyrfis</name>
    <dbReference type="NCBI Taxonomy" id="1501230"/>
    <lineage>
        <taxon>Bacteria</taxon>
        <taxon>Bacillati</taxon>
        <taxon>Bacillota</taxon>
        <taxon>Bacilli</taxon>
        <taxon>Bacillales</taxon>
        <taxon>Paenibacillaceae</taxon>
        <taxon>Paenibacillus</taxon>
    </lineage>
</organism>
<name>A0A081NX02_9BACL</name>
<dbReference type="Proteomes" id="UP000028123">
    <property type="component" value="Unassembled WGS sequence"/>
</dbReference>
<evidence type="ECO:0000313" key="2">
    <source>
        <dbReference type="EMBL" id="KEQ22975.1"/>
    </source>
</evidence>
<feature type="transmembrane region" description="Helical" evidence="1">
    <location>
        <begin position="20"/>
        <end position="40"/>
    </location>
</feature>
<dbReference type="EMBL" id="JNVM01000030">
    <property type="protein sequence ID" value="KEQ22975.1"/>
    <property type="molecule type" value="Genomic_DNA"/>
</dbReference>
<reference evidence="2 3" key="1">
    <citation type="submission" date="2014-06" db="EMBL/GenBank/DDBJ databases">
        <title>Draft genome sequence of Paenibacillus sp. MSt1.</title>
        <authorList>
            <person name="Aw Y.K."/>
            <person name="Ong K.S."/>
            <person name="Gan H.M."/>
            <person name="Lee S.M."/>
        </authorList>
    </citation>
    <scope>NUCLEOTIDE SEQUENCE [LARGE SCALE GENOMIC DNA]</scope>
    <source>
        <strain evidence="2 3">MSt1</strain>
    </source>
</reference>
<accession>A0A081NX02</accession>
<protein>
    <recommendedName>
        <fullName evidence="4">Membrane-anchored protein</fullName>
    </recommendedName>
</protein>
<keyword evidence="3" id="KW-1185">Reference proteome</keyword>